<dbReference type="AlphaFoldDB" id="A0A3S3MBA9"/>
<sequence length="410" mass="46555">MRFKKGGKIEVLKKREMALGWCPAEIVSGNGHTYYVHCERSTSEDGQPIIERAPRKAIRPCPPLVGGTENWVPGDVVEVFDDDSWKTAKILKVVQAGLCFFVRLLGFSREFRAYASNVRVCQSWVDNQWIIIGKASRGCRDEKSNRPSMGRCYEKLNYQRRLPDVPAKVLLGDGHLADKNGLDSQELHKVSSTSMKRKLQLCSTHIETPLGARKKIRVIEKDDSHQRWAPGHPSLFLEKVDAVAFPEKMLGDNCMLSSFSNRMSRSSDMGMERENPNADERCLIERSLESDDACSVASCSITNSSPYVSPNRCIRYLSPDTGSHFGDSESSRREDYGRKSFFPTKEELAAEIHRLELHAYRSTMEALYASGPLSWEQEAMMTNLRLELRISNDEHLLELRHLFSAKQTFL</sequence>
<reference evidence="4 5" key="1">
    <citation type="journal article" date="2019" name="Nat. Plants">
        <title>Stout camphor tree genome fills gaps in understanding of flowering plant genome evolution.</title>
        <authorList>
            <person name="Chaw S.M."/>
            <person name="Liu Y.C."/>
            <person name="Wu Y.W."/>
            <person name="Wang H.Y."/>
            <person name="Lin C.I."/>
            <person name="Wu C.S."/>
            <person name="Ke H.M."/>
            <person name="Chang L.Y."/>
            <person name="Hsu C.Y."/>
            <person name="Yang H.T."/>
            <person name="Sudianto E."/>
            <person name="Hsu M.H."/>
            <person name="Wu K.P."/>
            <person name="Wang L.N."/>
            <person name="Leebens-Mack J.H."/>
            <person name="Tsai I.J."/>
        </authorList>
    </citation>
    <scope>NUCLEOTIDE SEQUENCE [LARGE SCALE GENOMIC DNA]</scope>
    <source>
        <strain evidence="5">cv. Chaw 1501</strain>
        <tissue evidence="4">Young leaves</tissue>
    </source>
</reference>
<name>A0A3S3MBA9_9MAGN</name>
<dbReference type="Pfam" id="PF03735">
    <property type="entry name" value="ENT"/>
    <property type="match status" value="1"/>
</dbReference>
<dbReference type="PANTHER" id="PTHR31917:SF5">
    <property type="entry name" value="OS02G0204500 PROTEIN"/>
    <property type="match status" value="1"/>
</dbReference>
<comment type="subcellular location">
    <subcellularLocation>
        <location evidence="1">Nucleus</location>
    </subcellularLocation>
</comment>
<dbReference type="SMART" id="SM00743">
    <property type="entry name" value="Agenet"/>
    <property type="match status" value="2"/>
</dbReference>
<organism evidence="4 5">
    <name type="scientific">Cinnamomum micranthum f. kanehirae</name>
    <dbReference type="NCBI Taxonomy" id="337451"/>
    <lineage>
        <taxon>Eukaryota</taxon>
        <taxon>Viridiplantae</taxon>
        <taxon>Streptophyta</taxon>
        <taxon>Embryophyta</taxon>
        <taxon>Tracheophyta</taxon>
        <taxon>Spermatophyta</taxon>
        <taxon>Magnoliopsida</taxon>
        <taxon>Magnoliidae</taxon>
        <taxon>Laurales</taxon>
        <taxon>Lauraceae</taxon>
        <taxon>Cinnamomum</taxon>
    </lineage>
</organism>
<feature type="domain" description="ENT" evidence="3">
    <location>
        <begin position="348"/>
        <end position="410"/>
    </location>
</feature>
<dbReference type="InterPro" id="IPR036142">
    <property type="entry name" value="ENT_dom-like_sf"/>
</dbReference>
<dbReference type="EMBL" id="QPKB01000001">
    <property type="protein sequence ID" value="RWR73275.1"/>
    <property type="molecule type" value="Genomic_DNA"/>
</dbReference>
<evidence type="ECO:0000313" key="4">
    <source>
        <dbReference type="EMBL" id="RWR73275.1"/>
    </source>
</evidence>
<comment type="caution">
    <text evidence="4">The sequence shown here is derived from an EMBL/GenBank/DDBJ whole genome shotgun (WGS) entry which is preliminary data.</text>
</comment>
<keyword evidence="5" id="KW-1185">Reference proteome</keyword>
<dbReference type="PANTHER" id="PTHR31917">
    <property type="entry name" value="AGENET DOMAIN-CONTAINING PROTEIN-RELATED"/>
    <property type="match status" value="1"/>
</dbReference>
<evidence type="ECO:0000259" key="3">
    <source>
        <dbReference type="PROSITE" id="PS51138"/>
    </source>
</evidence>
<dbReference type="Gene3D" id="1.10.1240.40">
    <property type="entry name" value="ENT domain"/>
    <property type="match status" value="1"/>
</dbReference>
<dbReference type="SMART" id="SM01191">
    <property type="entry name" value="ENT"/>
    <property type="match status" value="1"/>
</dbReference>
<dbReference type="InterPro" id="IPR005491">
    <property type="entry name" value="ENT_dom"/>
</dbReference>
<protein>
    <submittedName>
        <fullName evidence="4">EMSY N-terminal</fullName>
    </submittedName>
</protein>
<proteinExistence type="predicted"/>
<accession>A0A3S3MBA9</accession>
<dbReference type="OrthoDB" id="663550at2759"/>
<dbReference type="SUPFAM" id="SSF158639">
    <property type="entry name" value="ENT-like"/>
    <property type="match status" value="1"/>
</dbReference>
<dbReference type="PROSITE" id="PS51138">
    <property type="entry name" value="ENT"/>
    <property type="match status" value="1"/>
</dbReference>
<dbReference type="Pfam" id="PF05641">
    <property type="entry name" value="Agenet"/>
    <property type="match status" value="1"/>
</dbReference>
<keyword evidence="2" id="KW-0539">Nucleus</keyword>
<dbReference type="GO" id="GO:0005634">
    <property type="term" value="C:nucleus"/>
    <property type="evidence" value="ECO:0007669"/>
    <property type="project" value="UniProtKB-SubCell"/>
</dbReference>
<dbReference type="InterPro" id="IPR014002">
    <property type="entry name" value="Agenet_dom_plant"/>
</dbReference>
<evidence type="ECO:0000313" key="5">
    <source>
        <dbReference type="Proteomes" id="UP000283530"/>
    </source>
</evidence>
<gene>
    <name evidence="4" type="ORF">CKAN_00154000</name>
</gene>
<evidence type="ECO:0000256" key="1">
    <source>
        <dbReference type="ARBA" id="ARBA00004123"/>
    </source>
</evidence>
<dbReference type="InterPro" id="IPR008395">
    <property type="entry name" value="Agenet-like_dom"/>
</dbReference>
<evidence type="ECO:0000256" key="2">
    <source>
        <dbReference type="ARBA" id="ARBA00023242"/>
    </source>
</evidence>
<dbReference type="Proteomes" id="UP000283530">
    <property type="component" value="Unassembled WGS sequence"/>
</dbReference>
<dbReference type="STRING" id="337451.A0A3S3MBA9"/>